<proteinExistence type="predicted"/>
<name>A0A367EKF7_9ACTN</name>
<protein>
    <submittedName>
        <fullName evidence="1">Uncharacterized protein</fullName>
    </submittedName>
</protein>
<comment type="caution">
    <text evidence="1">The sequence shown here is derived from an EMBL/GenBank/DDBJ whole genome shotgun (WGS) entry which is preliminary data.</text>
</comment>
<dbReference type="AlphaFoldDB" id="A0A367EKF7"/>
<sequence>MSIFADAGVEVTATTPGLLFVRVAEGHAAWISGIDGPLPTDRRQRSGYTLYLNRLSDHSLFTTAHSGPSTAAFAAEVADLLQRIDALNFRPGRQRPQRSRGFQTLPTSQADLANRTARMYPSAPGETLPCMVIAGVQIYAYVDASSGALRVVIHPEDAGPDLRDDTGQTRLVITASTLALLDTRRPTGGAQGLAVDPGKAVGAIYRLHAALDEHNIETGSLWNGSDVINILSDWFQGLGLSFPDLDLDNDASDAPE</sequence>
<dbReference type="Proteomes" id="UP000253094">
    <property type="component" value="Unassembled WGS sequence"/>
</dbReference>
<accession>A0A367EKF7</accession>
<gene>
    <name evidence="1" type="ORF">DQ384_39345</name>
</gene>
<evidence type="ECO:0000313" key="2">
    <source>
        <dbReference type="Proteomes" id="UP000253094"/>
    </source>
</evidence>
<organism evidence="1 2">
    <name type="scientific">Sphaerisporangium album</name>
    <dbReference type="NCBI Taxonomy" id="509200"/>
    <lineage>
        <taxon>Bacteria</taxon>
        <taxon>Bacillati</taxon>
        <taxon>Actinomycetota</taxon>
        <taxon>Actinomycetes</taxon>
        <taxon>Streptosporangiales</taxon>
        <taxon>Streptosporangiaceae</taxon>
        <taxon>Sphaerisporangium</taxon>
    </lineage>
</organism>
<reference evidence="1 2" key="1">
    <citation type="submission" date="2018-06" db="EMBL/GenBank/DDBJ databases">
        <title>Sphaerisporangium craniellae sp. nov., isolated from a marine sponge in the South China Sea.</title>
        <authorList>
            <person name="Li L."/>
        </authorList>
    </citation>
    <scope>NUCLEOTIDE SEQUENCE [LARGE SCALE GENOMIC DNA]</scope>
    <source>
        <strain evidence="1 2">CCTCC AA 208026</strain>
    </source>
</reference>
<evidence type="ECO:0000313" key="1">
    <source>
        <dbReference type="EMBL" id="RCG18249.1"/>
    </source>
</evidence>
<dbReference type="EMBL" id="QOIL01000038">
    <property type="protein sequence ID" value="RCG18249.1"/>
    <property type="molecule type" value="Genomic_DNA"/>
</dbReference>
<keyword evidence="2" id="KW-1185">Reference proteome</keyword>